<evidence type="ECO:0000313" key="3">
    <source>
        <dbReference type="Proteomes" id="UP000298390"/>
    </source>
</evidence>
<feature type="region of interest" description="Disordered" evidence="1">
    <location>
        <begin position="275"/>
        <end position="319"/>
    </location>
</feature>
<feature type="compositionally biased region" description="Basic residues" evidence="1">
    <location>
        <begin position="109"/>
        <end position="118"/>
    </location>
</feature>
<protein>
    <submittedName>
        <fullName evidence="2">Uncharacterized protein</fullName>
    </submittedName>
</protein>
<sequence length="319" mass="36022">MGIAPKAALPKPLLGTSAGVFWLEDNQGKRVLRPTWEIEGENKAGWFREVAEKVKLDGHKWHGKLAVEDLEKTSLAQVEAAVATAWRSMRDRYKAEGKGEAARADDQRLRRHEQRKRAKLNDRKELRDHVEEMQASKWNWLMSAWKYMSTDETDEPEEDGTGAVDANTSEEENTRARVVSKSKLERPLRKLDKVIVTHRKENSASGGAQHATRTRGEKHDKPLPNVCKVKGAVKIPRSLVDREWLERHPEQNIPRLMLFDDSVSSADVQVDVEMEYDGGDEGDVGAADDDHEARSERRVLPTRESSTVDPALVEDVAGH</sequence>
<dbReference type="Proteomes" id="UP000298390">
    <property type="component" value="Unassembled WGS sequence"/>
</dbReference>
<feature type="region of interest" description="Disordered" evidence="1">
    <location>
        <begin position="95"/>
        <end position="118"/>
    </location>
</feature>
<accession>A0A4Y9XQH1</accession>
<feature type="compositionally biased region" description="Basic and acidic residues" evidence="1">
    <location>
        <begin position="95"/>
        <end position="108"/>
    </location>
</feature>
<feature type="compositionally biased region" description="Basic and acidic residues" evidence="1">
    <location>
        <begin position="291"/>
        <end position="301"/>
    </location>
</feature>
<reference evidence="2 3" key="1">
    <citation type="submission" date="2019-01" db="EMBL/GenBank/DDBJ databases">
        <title>Genome sequencing of the rare red list fungi Fomitopsis rosea.</title>
        <authorList>
            <person name="Buettner E."/>
            <person name="Kellner H."/>
        </authorList>
    </citation>
    <scope>NUCLEOTIDE SEQUENCE [LARGE SCALE GENOMIC DNA]</scope>
    <source>
        <strain evidence="2 3">DSM 105464</strain>
    </source>
</reference>
<comment type="caution">
    <text evidence="2">The sequence shown here is derived from an EMBL/GenBank/DDBJ whole genome shotgun (WGS) entry which is preliminary data.</text>
</comment>
<name>A0A4Y9XQH1_9APHY</name>
<dbReference type="EMBL" id="SEKV01001145">
    <property type="protein sequence ID" value="TFY51613.1"/>
    <property type="molecule type" value="Genomic_DNA"/>
</dbReference>
<feature type="region of interest" description="Disordered" evidence="1">
    <location>
        <begin position="151"/>
        <end position="180"/>
    </location>
</feature>
<feature type="compositionally biased region" description="Acidic residues" evidence="1">
    <location>
        <begin position="275"/>
        <end position="290"/>
    </location>
</feature>
<gene>
    <name evidence="2" type="ORF">EVJ58_g10472</name>
</gene>
<organism evidence="2 3">
    <name type="scientific">Rhodofomes roseus</name>
    <dbReference type="NCBI Taxonomy" id="34475"/>
    <lineage>
        <taxon>Eukaryota</taxon>
        <taxon>Fungi</taxon>
        <taxon>Dikarya</taxon>
        <taxon>Basidiomycota</taxon>
        <taxon>Agaricomycotina</taxon>
        <taxon>Agaricomycetes</taxon>
        <taxon>Polyporales</taxon>
        <taxon>Rhodofomes</taxon>
    </lineage>
</organism>
<dbReference type="AlphaFoldDB" id="A0A4Y9XQH1"/>
<feature type="region of interest" description="Disordered" evidence="1">
    <location>
        <begin position="200"/>
        <end position="224"/>
    </location>
</feature>
<feature type="compositionally biased region" description="Acidic residues" evidence="1">
    <location>
        <begin position="151"/>
        <end position="160"/>
    </location>
</feature>
<evidence type="ECO:0000256" key="1">
    <source>
        <dbReference type="SAM" id="MobiDB-lite"/>
    </source>
</evidence>
<evidence type="ECO:0000313" key="2">
    <source>
        <dbReference type="EMBL" id="TFY51613.1"/>
    </source>
</evidence>
<proteinExistence type="predicted"/>